<dbReference type="InterPro" id="IPR013216">
    <property type="entry name" value="Methyltransf_11"/>
</dbReference>
<evidence type="ECO:0000313" key="4">
    <source>
        <dbReference type="Proteomes" id="UP000608955"/>
    </source>
</evidence>
<dbReference type="PANTHER" id="PTHR43861:SF3">
    <property type="entry name" value="PUTATIVE (AFU_ORTHOLOGUE AFUA_2G14390)-RELATED"/>
    <property type="match status" value="1"/>
</dbReference>
<organism evidence="3 4">
    <name type="scientific">Streptomyces naganishii JCM 4654</name>
    <dbReference type="NCBI Taxonomy" id="1306179"/>
    <lineage>
        <taxon>Bacteria</taxon>
        <taxon>Bacillati</taxon>
        <taxon>Actinomycetota</taxon>
        <taxon>Actinomycetes</taxon>
        <taxon>Kitasatosporales</taxon>
        <taxon>Streptomycetaceae</taxon>
        <taxon>Streptomyces</taxon>
    </lineage>
</organism>
<name>A0A918Y0H9_9ACTN</name>
<dbReference type="Pfam" id="PF08241">
    <property type="entry name" value="Methyltransf_11"/>
    <property type="match status" value="1"/>
</dbReference>
<dbReference type="AlphaFoldDB" id="A0A918Y0H9"/>
<keyword evidence="1" id="KW-0808">Transferase</keyword>
<comment type="caution">
    <text evidence="3">The sequence shown here is derived from an EMBL/GenBank/DDBJ whole genome shotgun (WGS) entry which is preliminary data.</text>
</comment>
<dbReference type="PANTHER" id="PTHR43861">
    <property type="entry name" value="TRANS-ACONITATE 2-METHYLTRANSFERASE-RELATED"/>
    <property type="match status" value="1"/>
</dbReference>
<dbReference type="InterPro" id="IPR029063">
    <property type="entry name" value="SAM-dependent_MTases_sf"/>
</dbReference>
<proteinExistence type="predicted"/>
<dbReference type="SUPFAM" id="SSF53335">
    <property type="entry name" value="S-adenosyl-L-methionine-dependent methyltransferases"/>
    <property type="match status" value="1"/>
</dbReference>
<evidence type="ECO:0000313" key="3">
    <source>
        <dbReference type="EMBL" id="GHD86902.1"/>
    </source>
</evidence>
<dbReference type="Proteomes" id="UP000608955">
    <property type="component" value="Unassembled WGS sequence"/>
</dbReference>
<reference evidence="3" key="1">
    <citation type="journal article" date="2014" name="Int. J. Syst. Evol. Microbiol.">
        <title>Complete genome sequence of Corynebacterium casei LMG S-19264T (=DSM 44701T), isolated from a smear-ripened cheese.</title>
        <authorList>
            <consortium name="US DOE Joint Genome Institute (JGI-PGF)"/>
            <person name="Walter F."/>
            <person name="Albersmeier A."/>
            <person name="Kalinowski J."/>
            <person name="Ruckert C."/>
        </authorList>
    </citation>
    <scope>NUCLEOTIDE SEQUENCE</scope>
    <source>
        <strain evidence="3">JCM 4654</strain>
    </source>
</reference>
<evidence type="ECO:0000256" key="1">
    <source>
        <dbReference type="ARBA" id="ARBA00022679"/>
    </source>
</evidence>
<dbReference type="CDD" id="cd02440">
    <property type="entry name" value="AdoMet_MTases"/>
    <property type="match status" value="1"/>
</dbReference>
<dbReference type="GO" id="GO:0008757">
    <property type="term" value="F:S-adenosylmethionine-dependent methyltransferase activity"/>
    <property type="evidence" value="ECO:0007669"/>
    <property type="project" value="InterPro"/>
</dbReference>
<dbReference type="RefSeq" id="WP_308432697.1">
    <property type="nucleotide sequence ID" value="NZ_BMVF01000004.1"/>
</dbReference>
<accession>A0A918Y0H9</accession>
<dbReference type="Gene3D" id="3.40.50.150">
    <property type="entry name" value="Vaccinia Virus protein VP39"/>
    <property type="match status" value="1"/>
</dbReference>
<reference evidence="3" key="2">
    <citation type="submission" date="2020-09" db="EMBL/GenBank/DDBJ databases">
        <authorList>
            <person name="Sun Q."/>
            <person name="Ohkuma M."/>
        </authorList>
    </citation>
    <scope>NUCLEOTIDE SEQUENCE</scope>
    <source>
        <strain evidence="3">JCM 4654</strain>
    </source>
</reference>
<evidence type="ECO:0000259" key="2">
    <source>
        <dbReference type="Pfam" id="PF08241"/>
    </source>
</evidence>
<gene>
    <name evidence="3" type="ORF">GCM10010508_16570</name>
</gene>
<sequence length="237" mass="25938">MERIAASRYLATATSVELEAIEDPEFRRLIDPAKYGAGSARQSQRSRMATTTATADYWEPLWAGGRRYREVTSTEATLFIDHVGAGRGRPALDIGTGEGSLARRLHQFGYRTTGIDFAPSAITAARSAQHGEGPTWHLMDFTADDLSALPDPAYAVVTCRLVYRWTDDKAAFLGRVRQVLAPGGTFWVVTELAGRREAGDPYCHLGMSPAEAEILTAGWSVARTADLDVLRCYALRP</sequence>
<dbReference type="EMBL" id="BMVF01000004">
    <property type="protein sequence ID" value="GHD86902.1"/>
    <property type="molecule type" value="Genomic_DNA"/>
</dbReference>
<keyword evidence="4" id="KW-1185">Reference proteome</keyword>
<dbReference type="GO" id="GO:0017000">
    <property type="term" value="P:antibiotic biosynthetic process"/>
    <property type="evidence" value="ECO:0007669"/>
    <property type="project" value="UniProtKB-ARBA"/>
</dbReference>
<feature type="domain" description="Methyltransferase type 11" evidence="2">
    <location>
        <begin position="92"/>
        <end position="187"/>
    </location>
</feature>
<protein>
    <recommendedName>
        <fullName evidence="2">Methyltransferase type 11 domain-containing protein</fullName>
    </recommendedName>
</protein>